<dbReference type="InterPro" id="IPR045530">
    <property type="entry name" value="DO-GTPase1"/>
</dbReference>
<comment type="caution">
    <text evidence="2">The sequence shown here is derived from an EMBL/GenBank/DDBJ whole genome shotgun (WGS) entry which is preliminary data.</text>
</comment>
<proteinExistence type="predicted"/>
<dbReference type="Proteomes" id="UP000239209">
    <property type="component" value="Unassembled WGS sequence"/>
</dbReference>
<dbReference type="InterPro" id="IPR027417">
    <property type="entry name" value="P-loop_NTPase"/>
</dbReference>
<gene>
    <name evidence="2" type="ORF">CLV70_12623</name>
</gene>
<evidence type="ECO:0000313" key="3">
    <source>
        <dbReference type="Proteomes" id="UP000239209"/>
    </source>
</evidence>
<protein>
    <recommendedName>
        <fullName evidence="1">Double-GTPase 1 domain-containing protein</fullName>
    </recommendedName>
</protein>
<organism evidence="2 3">
    <name type="scientific">Pseudosporangium ferrugineum</name>
    <dbReference type="NCBI Taxonomy" id="439699"/>
    <lineage>
        <taxon>Bacteria</taxon>
        <taxon>Bacillati</taxon>
        <taxon>Actinomycetota</taxon>
        <taxon>Actinomycetes</taxon>
        <taxon>Micromonosporales</taxon>
        <taxon>Micromonosporaceae</taxon>
        <taxon>Pseudosporangium</taxon>
    </lineage>
</organism>
<dbReference type="Pfam" id="PF19975">
    <property type="entry name" value="DO-GTPase1"/>
    <property type="match status" value="1"/>
</dbReference>
<dbReference type="AlphaFoldDB" id="A0A2T0RFQ2"/>
<sequence>MELGRESRRVLVLGSAAAGKTTFLVQLHGRVSAGKGELRARTVSASLSAIEEGYKRLQQGLAVGHTPHGTDTSLSLAAVDLDGRLVDVSVPDYAGEDLRSLVHDRRVPDRWRSEASSSDQWLLMIRLSRYPDLPDLLVRPIGELAQASFESEEDDPYELPVDMWAVELLQALLHTRRVDSDPPPPPPRLTLVLSCWDELGESPETRPSDVARRRLSLLHSFCSSTWGGSFEVAGLSAQGKPLDENAPADDYLDAGPQQMGWVVTAGGERNPDLTLLVHSR</sequence>
<evidence type="ECO:0000259" key="1">
    <source>
        <dbReference type="Pfam" id="PF19975"/>
    </source>
</evidence>
<accession>A0A2T0RFQ2</accession>
<keyword evidence="3" id="KW-1185">Reference proteome</keyword>
<dbReference type="RefSeq" id="WP_425440263.1">
    <property type="nucleotide sequence ID" value="NZ_PVZG01000026.1"/>
</dbReference>
<name>A0A2T0RFQ2_9ACTN</name>
<dbReference type="SUPFAM" id="SSF52540">
    <property type="entry name" value="P-loop containing nucleoside triphosphate hydrolases"/>
    <property type="match status" value="1"/>
</dbReference>
<feature type="domain" description="Double-GTPase 1" evidence="1">
    <location>
        <begin position="11"/>
        <end position="278"/>
    </location>
</feature>
<evidence type="ECO:0000313" key="2">
    <source>
        <dbReference type="EMBL" id="PRY19985.1"/>
    </source>
</evidence>
<dbReference type="EMBL" id="PVZG01000026">
    <property type="protein sequence ID" value="PRY19985.1"/>
    <property type="molecule type" value="Genomic_DNA"/>
</dbReference>
<reference evidence="2 3" key="1">
    <citation type="submission" date="2018-03" db="EMBL/GenBank/DDBJ databases">
        <title>Genomic Encyclopedia of Archaeal and Bacterial Type Strains, Phase II (KMG-II): from individual species to whole genera.</title>
        <authorList>
            <person name="Goeker M."/>
        </authorList>
    </citation>
    <scope>NUCLEOTIDE SEQUENCE [LARGE SCALE GENOMIC DNA]</scope>
    <source>
        <strain evidence="2 3">DSM 45348</strain>
    </source>
</reference>